<evidence type="ECO:0000259" key="1">
    <source>
        <dbReference type="Pfam" id="PF04443"/>
    </source>
</evidence>
<keyword evidence="3" id="KW-1185">Reference proteome</keyword>
<dbReference type="Proteomes" id="UP000050488">
    <property type="component" value="Unassembled WGS sequence"/>
</dbReference>
<protein>
    <submittedName>
        <fullName evidence="2">Acyl-protein synthetase, LuxE</fullName>
    </submittedName>
</protein>
<feature type="domain" description="Acyl-protein synthetase LuxE" evidence="1">
    <location>
        <begin position="72"/>
        <end position="382"/>
    </location>
</feature>
<dbReference type="OrthoDB" id="6761572at2"/>
<sequence length="388" mass="42453">MGLPHDLPLAVPDPAALPHVQRLCDLRHPYAAGRDTDSLFDLAMAEINAWHRTHSPFWDRLLHAEADPSPGADPPLIPAAFFKRHEVLSVPREQVALRLTSSGTSGQKSQMFFDAWSIGAAQRMVAYIFDHYGWYAPHALVDYLLFSYEPAPRLRAGTSFTNNYLCDFAPARRVTHALRHTGAGAGPAHEFDPFGALAAIERAAADALPLRIFGFPAFLAATLRRMRDLGRPPVELHPDSLVFLGGGWKNHADREIPKEQLRGMVSDLLDIPPARIRDSFGSVEHCVPVVECAHHRLHLPIWSRAAARDLATLAALDYGQRGFLHLTSPYITSVPAHSVLMGDVATVHPAHECGCGAATDWIILHGRAGVSRNRSCAIAAAELLKGHA</sequence>
<accession>A0A0Q0Z8M2</accession>
<evidence type="ECO:0000313" key="3">
    <source>
        <dbReference type="Proteomes" id="UP000050488"/>
    </source>
</evidence>
<dbReference type="InterPro" id="IPR042099">
    <property type="entry name" value="ANL_N_sf"/>
</dbReference>
<dbReference type="RefSeq" id="WP_055178282.1">
    <property type="nucleotide sequence ID" value="NZ_JAUSQY010000001.1"/>
</dbReference>
<dbReference type="EMBL" id="LKEV01000005">
    <property type="protein sequence ID" value="KQB85939.1"/>
    <property type="molecule type" value="Genomic_DNA"/>
</dbReference>
<dbReference type="Gene3D" id="3.40.50.12780">
    <property type="entry name" value="N-terminal domain of ligase-like"/>
    <property type="match status" value="1"/>
</dbReference>
<dbReference type="GO" id="GO:0047474">
    <property type="term" value="F:long-chain fatty acid--protein ligase activity"/>
    <property type="evidence" value="ECO:0007669"/>
    <property type="project" value="InterPro"/>
</dbReference>
<organism evidence="2 3">
    <name type="scientific">Corynebacterium lowii</name>
    <dbReference type="NCBI Taxonomy" id="1544413"/>
    <lineage>
        <taxon>Bacteria</taxon>
        <taxon>Bacillati</taxon>
        <taxon>Actinomycetota</taxon>
        <taxon>Actinomycetes</taxon>
        <taxon>Mycobacteriales</taxon>
        <taxon>Corynebacteriaceae</taxon>
        <taxon>Corynebacterium</taxon>
    </lineage>
</organism>
<reference evidence="2 3" key="1">
    <citation type="submission" date="2015-10" db="EMBL/GenBank/DDBJ databases">
        <title>Corynebacteirum lowii and Corynebacterium oculi species nova, derived from human clinical disease and and emended description of Corynebacterium mastiditis.</title>
        <authorList>
            <person name="Bernard K."/>
            <person name="Pacheco A.L."/>
            <person name="Mcdougall C."/>
            <person name="Burtx T."/>
            <person name="Weibe D."/>
            <person name="Tyler S."/>
            <person name="Olson A.B."/>
            <person name="Cnockaert M."/>
            <person name="Eguchi H."/>
            <person name="Kuwahara T."/>
            <person name="Nakayama-Imaohji H."/>
            <person name="Boudewijins M."/>
            <person name="Van Hoecke F."/>
            <person name="Bernier A.-M."/>
            <person name="Vandamme P."/>
        </authorList>
    </citation>
    <scope>NUCLEOTIDE SEQUENCE [LARGE SCALE GENOMIC DNA]</scope>
    <source>
        <strain evidence="2 3">NML 130206</strain>
    </source>
</reference>
<dbReference type="GO" id="GO:0008218">
    <property type="term" value="P:bioluminescence"/>
    <property type="evidence" value="ECO:0007669"/>
    <property type="project" value="InterPro"/>
</dbReference>
<evidence type="ECO:0000313" key="2">
    <source>
        <dbReference type="EMBL" id="KQB85939.1"/>
    </source>
</evidence>
<dbReference type="STRING" id="1544413.Clow_01681"/>
<dbReference type="PATRIC" id="fig|1544413.3.peg.1688"/>
<dbReference type="InterPro" id="IPR007534">
    <property type="entry name" value="LuxE"/>
</dbReference>
<comment type="caution">
    <text evidence="2">The sequence shown here is derived from an EMBL/GenBank/DDBJ whole genome shotgun (WGS) entry which is preliminary data.</text>
</comment>
<gene>
    <name evidence="2" type="ORF">Clow_01681</name>
</gene>
<dbReference type="AlphaFoldDB" id="A0A0Q0Z8M2"/>
<name>A0A0Q0Z8M2_9CORY</name>
<dbReference type="Pfam" id="PF04443">
    <property type="entry name" value="LuxE"/>
    <property type="match status" value="1"/>
</dbReference>
<proteinExistence type="predicted"/>